<dbReference type="FunFam" id="3.40.50.1100:FF:000024">
    <property type="entry name" value="Probable threonine synthase"/>
    <property type="match status" value="1"/>
</dbReference>
<feature type="domain" description="Threonine synthase N-terminal" evidence="3">
    <location>
        <begin position="8"/>
        <end position="93"/>
    </location>
</feature>
<evidence type="ECO:0000313" key="4">
    <source>
        <dbReference type="EMBL" id="ORY48631.1"/>
    </source>
</evidence>
<sequence length="309" mass="34153">MLGNTILYRSTRDSAAITKEDAFGFEDAVRTGLAADGGLFVPTQVPRIFSYAENAEEWSNLKYHEVAFKVFRAFIPTEEITDADLSAILQKSYATFSDERVVPVVKPGNSDGSIRVLELFHGPTFAFKDVALQALGNLFDFFLSRPQPASSKAERSDKIAVLGATSGDTGGAAIYGLRGKRNVDVFILHPKGRISPVQEQQMTSVLDPNVHNIAVDGATFDDCQEIVKVLMGNPEFKTKYSLAAVNSINWARILAQTVYYFVSYLAVMKKLVWKERRMSANSHVSTSLSQPETLEIFSPHTTPSKWVSQ</sequence>
<proteinExistence type="predicted"/>
<dbReference type="STRING" id="329046.A0A1Y2CNN2"/>
<dbReference type="Gene3D" id="3.90.1380.10">
    <property type="entry name" value="Threonine synthase, N-terminal domain"/>
    <property type="match status" value="1"/>
</dbReference>
<dbReference type="AlphaFoldDB" id="A0A1Y2CNN2"/>
<dbReference type="PANTHER" id="PTHR42690:SF1">
    <property type="entry name" value="THREONINE SYNTHASE-LIKE 2"/>
    <property type="match status" value="1"/>
</dbReference>
<comment type="cofactor">
    <cofactor evidence="1">
        <name>pyridoxal 5'-phosphate</name>
        <dbReference type="ChEBI" id="CHEBI:597326"/>
    </cofactor>
</comment>
<dbReference type="InterPro" id="IPR000634">
    <property type="entry name" value="Ser/Thr_deHydtase_PyrdxlP-BS"/>
</dbReference>
<dbReference type="InterPro" id="IPR051166">
    <property type="entry name" value="Threonine_Synthase"/>
</dbReference>
<dbReference type="GO" id="GO:0004795">
    <property type="term" value="F:threonine synthase activity"/>
    <property type="evidence" value="ECO:0007669"/>
    <property type="project" value="EnsemblFungi"/>
</dbReference>
<dbReference type="Proteomes" id="UP000193642">
    <property type="component" value="Unassembled WGS sequence"/>
</dbReference>
<dbReference type="Gene3D" id="3.40.50.1100">
    <property type="match status" value="2"/>
</dbReference>
<accession>A0A1Y2CNN2</accession>
<evidence type="ECO:0000259" key="3">
    <source>
        <dbReference type="Pfam" id="PF14821"/>
    </source>
</evidence>
<evidence type="ECO:0000313" key="5">
    <source>
        <dbReference type="Proteomes" id="UP000193642"/>
    </source>
</evidence>
<dbReference type="EMBL" id="MCGO01000011">
    <property type="protein sequence ID" value="ORY48631.1"/>
    <property type="molecule type" value="Genomic_DNA"/>
</dbReference>
<keyword evidence="5" id="KW-1185">Reference proteome</keyword>
<gene>
    <name evidence="4" type="ORF">BCR33DRAFT_40476</name>
</gene>
<dbReference type="Pfam" id="PF14821">
    <property type="entry name" value="Thr_synth_N"/>
    <property type="match status" value="1"/>
</dbReference>
<dbReference type="SUPFAM" id="SSF53686">
    <property type="entry name" value="Tryptophan synthase beta subunit-like PLP-dependent enzymes"/>
    <property type="match status" value="1"/>
</dbReference>
<reference evidence="4 5" key="1">
    <citation type="submission" date="2016-07" db="EMBL/GenBank/DDBJ databases">
        <title>Pervasive Adenine N6-methylation of Active Genes in Fungi.</title>
        <authorList>
            <consortium name="DOE Joint Genome Institute"/>
            <person name="Mondo S.J."/>
            <person name="Dannebaum R.O."/>
            <person name="Kuo R.C."/>
            <person name="Labutti K."/>
            <person name="Haridas S."/>
            <person name="Kuo A."/>
            <person name="Salamov A."/>
            <person name="Ahrendt S.R."/>
            <person name="Lipzen A."/>
            <person name="Sullivan W."/>
            <person name="Andreopoulos W.B."/>
            <person name="Clum A."/>
            <person name="Lindquist E."/>
            <person name="Daum C."/>
            <person name="Ramamoorthy G.K."/>
            <person name="Gryganskyi A."/>
            <person name="Culley D."/>
            <person name="Magnuson J.K."/>
            <person name="James T.Y."/>
            <person name="O'Malley M.A."/>
            <person name="Stajich J.E."/>
            <person name="Spatafora J.W."/>
            <person name="Visel A."/>
            <person name="Grigoriev I.V."/>
        </authorList>
    </citation>
    <scope>NUCLEOTIDE SEQUENCE [LARGE SCALE GENOMIC DNA]</scope>
    <source>
        <strain evidence="4 5">JEL800</strain>
    </source>
</reference>
<dbReference type="OrthoDB" id="5203861at2759"/>
<dbReference type="GO" id="GO:0030170">
    <property type="term" value="F:pyridoxal phosphate binding"/>
    <property type="evidence" value="ECO:0007669"/>
    <property type="project" value="EnsemblFungi"/>
</dbReference>
<evidence type="ECO:0000256" key="1">
    <source>
        <dbReference type="ARBA" id="ARBA00001933"/>
    </source>
</evidence>
<dbReference type="InterPro" id="IPR037158">
    <property type="entry name" value="Thr_synth_N_sf"/>
</dbReference>
<dbReference type="GO" id="GO:0009088">
    <property type="term" value="P:threonine biosynthetic process"/>
    <property type="evidence" value="ECO:0007669"/>
    <property type="project" value="EnsemblFungi"/>
</dbReference>
<evidence type="ECO:0000256" key="2">
    <source>
        <dbReference type="ARBA" id="ARBA00022898"/>
    </source>
</evidence>
<keyword evidence="2" id="KW-0663">Pyridoxal phosphate</keyword>
<dbReference type="InterPro" id="IPR036052">
    <property type="entry name" value="TrpB-like_PALP_sf"/>
</dbReference>
<comment type="caution">
    <text evidence="4">The sequence shown here is derived from an EMBL/GenBank/DDBJ whole genome shotgun (WGS) entry which is preliminary data.</text>
</comment>
<dbReference type="PANTHER" id="PTHR42690">
    <property type="entry name" value="THREONINE SYNTHASE FAMILY MEMBER"/>
    <property type="match status" value="1"/>
</dbReference>
<organism evidence="4 5">
    <name type="scientific">Rhizoclosmatium globosum</name>
    <dbReference type="NCBI Taxonomy" id="329046"/>
    <lineage>
        <taxon>Eukaryota</taxon>
        <taxon>Fungi</taxon>
        <taxon>Fungi incertae sedis</taxon>
        <taxon>Chytridiomycota</taxon>
        <taxon>Chytridiomycota incertae sedis</taxon>
        <taxon>Chytridiomycetes</taxon>
        <taxon>Chytridiales</taxon>
        <taxon>Chytriomycetaceae</taxon>
        <taxon>Rhizoclosmatium</taxon>
    </lineage>
</organism>
<dbReference type="InterPro" id="IPR029144">
    <property type="entry name" value="Thr_synth_N"/>
</dbReference>
<dbReference type="PROSITE" id="PS00165">
    <property type="entry name" value="DEHYDRATASE_SER_THR"/>
    <property type="match status" value="1"/>
</dbReference>
<name>A0A1Y2CNN2_9FUNG</name>
<protein>
    <submittedName>
        <fullName evidence="4">Tryptophan synthase beta subunit-like PLP-dependent enzyme</fullName>
    </submittedName>
</protein>